<dbReference type="WBParaSite" id="BXY_0294000.1">
    <property type="protein sequence ID" value="BXY_0294000.1"/>
    <property type="gene ID" value="BXY_0294000"/>
</dbReference>
<accession>A0A1I7RQE7</accession>
<name>A0A1I7RQE7_BURXY</name>
<keyword evidence="1" id="KW-0732">Signal</keyword>
<gene>
    <name evidence="2" type="ORF">BXYJ_LOCUS5615</name>
</gene>
<sequence length="188" mass="20680">MSSLRFIVLAALVVVAIQAHLQHTPSPGPKKPTLLNLLAPQVQGALPKPLVNLLDQVQLKEVDGLKEVIQQLPQITDPKKVEELLKEKSPKILEILQKVGQKLKELFEQKKAKLSPESLQFFAEIGGVSKESLQKIQKIIQEIKPEVKDNLKQVFPEVADLLQTPAGQKILPLIQNGTIPGVGTTPKP</sequence>
<evidence type="ECO:0000256" key="1">
    <source>
        <dbReference type="SAM" id="SignalP"/>
    </source>
</evidence>
<proteinExistence type="predicted"/>
<organism evidence="4 6">
    <name type="scientific">Bursaphelenchus xylophilus</name>
    <name type="common">Pinewood nematode worm</name>
    <name type="synonym">Aphelenchoides xylophilus</name>
    <dbReference type="NCBI Taxonomy" id="6326"/>
    <lineage>
        <taxon>Eukaryota</taxon>
        <taxon>Metazoa</taxon>
        <taxon>Ecdysozoa</taxon>
        <taxon>Nematoda</taxon>
        <taxon>Chromadorea</taxon>
        <taxon>Rhabditida</taxon>
        <taxon>Tylenchina</taxon>
        <taxon>Tylenchomorpha</taxon>
        <taxon>Aphelenchoidea</taxon>
        <taxon>Aphelenchoididae</taxon>
        <taxon>Bursaphelenchus</taxon>
    </lineage>
</organism>
<dbReference type="Proteomes" id="UP000659654">
    <property type="component" value="Unassembled WGS sequence"/>
</dbReference>
<dbReference type="Proteomes" id="UP000582659">
    <property type="component" value="Unassembled WGS sequence"/>
</dbReference>
<dbReference type="EMBL" id="CAJFCV020000003">
    <property type="protein sequence ID" value="CAG9104464.1"/>
    <property type="molecule type" value="Genomic_DNA"/>
</dbReference>
<feature type="signal peptide" evidence="1">
    <location>
        <begin position="1"/>
        <end position="19"/>
    </location>
</feature>
<reference evidence="6" key="1">
    <citation type="submission" date="2016-11" db="UniProtKB">
        <authorList>
            <consortium name="WormBaseParasite"/>
        </authorList>
    </citation>
    <scope>IDENTIFICATION</scope>
</reference>
<dbReference type="EMBL" id="CAJFDI010000003">
    <property type="protein sequence ID" value="CAD5219311.1"/>
    <property type="molecule type" value="Genomic_DNA"/>
</dbReference>
<dbReference type="OrthoDB" id="5824317at2759"/>
<evidence type="ECO:0000313" key="5">
    <source>
        <dbReference type="Proteomes" id="UP000659654"/>
    </source>
</evidence>
<feature type="chain" id="PRO_5036021889" evidence="1">
    <location>
        <begin position="20"/>
        <end position="188"/>
    </location>
</feature>
<evidence type="ECO:0000313" key="2">
    <source>
        <dbReference type="EMBL" id="CAD5219311.1"/>
    </source>
</evidence>
<protein>
    <submittedName>
        <fullName evidence="2">(pine wood nematode) hypothetical protein</fullName>
    </submittedName>
</protein>
<dbReference type="Proteomes" id="UP000095284">
    <property type="component" value="Unplaced"/>
</dbReference>
<dbReference type="AlphaFoldDB" id="A0A1I7RQE7"/>
<evidence type="ECO:0000313" key="4">
    <source>
        <dbReference type="Proteomes" id="UP000095284"/>
    </source>
</evidence>
<evidence type="ECO:0000313" key="3">
    <source>
        <dbReference type="EMBL" id="CAG9104464.1"/>
    </source>
</evidence>
<reference evidence="3" key="2">
    <citation type="submission" date="2020-08" db="EMBL/GenBank/DDBJ databases">
        <authorList>
            <person name="Kikuchi T."/>
        </authorList>
    </citation>
    <scope>NUCLEOTIDE SEQUENCE</scope>
    <source>
        <strain evidence="2">Ka4C1</strain>
    </source>
</reference>
<evidence type="ECO:0000313" key="6">
    <source>
        <dbReference type="WBParaSite" id="BXY_0294000.1"/>
    </source>
</evidence>
<keyword evidence="5" id="KW-1185">Reference proteome</keyword>
<dbReference type="Gene3D" id="1.20.120.1100">
    <property type="match status" value="1"/>
</dbReference>
<dbReference type="SMR" id="A0A1I7RQE7"/>